<evidence type="ECO:0000259" key="9">
    <source>
        <dbReference type="Pfam" id="PF17921"/>
    </source>
</evidence>
<dbReference type="InterPro" id="IPR041373">
    <property type="entry name" value="RT_RNaseH"/>
</dbReference>
<evidence type="ECO:0000256" key="1">
    <source>
        <dbReference type="ARBA" id="ARBA00022679"/>
    </source>
</evidence>
<reference evidence="10" key="3">
    <citation type="submission" date="2025-09" db="UniProtKB">
        <authorList>
            <consortium name="Ensembl"/>
        </authorList>
    </citation>
    <scope>IDENTIFICATION</scope>
</reference>
<dbReference type="STRING" id="7897.ENSLACP00000012703"/>
<dbReference type="AlphaFoldDB" id="H3AST2"/>
<evidence type="ECO:0000259" key="8">
    <source>
        <dbReference type="Pfam" id="PF17917"/>
    </source>
</evidence>
<evidence type="ECO:0000256" key="5">
    <source>
        <dbReference type="ARBA" id="ARBA00022801"/>
    </source>
</evidence>
<dbReference type="Gene3D" id="3.30.70.270">
    <property type="match status" value="1"/>
</dbReference>
<dbReference type="InParanoid" id="H3AST2"/>
<dbReference type="Pfam" id="PF17917">
    <property type="entry name" value="RT_RNaseH"/>
    <property type="match status" value="1"/>
</dbReference>
<dbReference type="EMBL" id="AFYH01053101">
    <property type="status" value="NOT_ANNOTATED_CDS"/>
    <property type="molecule type" value="Genomic_DNA"/>
</dbReference>
<dbReference type="InterPro" id="IPR050951">
    <property type="entry name" value="Retrovirus_Pol_polyprotein"/>
</dbReference>
<dbReference type="GeneTree" id="ENSGT00940000167762"/>
<evidence type="ECO:0000256" key="3">
    <source>
        <dbReference type="ARBA" id="ARBA00022722"/>
    </source>
</evidence>
<feature type="domain" description="Reverse transcriptase RNase H-like" evidence="8">
    <location>
        <begin position="81"/>
        <end position="185"/>
    </location>
</feature>
<keyword evidence="3" id="KW-0540">Nuclease</keyword>
<dbReference type="OMA" id="LQFHENI"/>
<dbReference type="Pfam" id="PF17921">
    <property type="entry name" value="Integrase_H2C2"/>
    <property type="match status" value="1"/>
</dbReference>
<organism evidence="10 11">
    <name type="scientific">Latimeria chalumnae</name>
    <name type="common">Coelacanth</name>
    <dbReference type="NCBI Taxonomy" id="7897"/>
    <lineage>
        <taxon>Eukaryota</taxon>
        <taxon>Metazoa</taxon>
        <taxon>Chordata</taxon>
        <taxon>Craniata</taxon>
        <taxon>Vertebrata</taxon>
        <taxon>Euteleostomi</taxon>
        <taxon>Coelacanthiformes</taxon>
        <taxon>Coelacanthidae</taxon>
        <taxon>Latimeria</taxon>
    </lineage>
</organism>
<dbReference type="eggNOG" id="KOG0017">
    <property type="taxonomic scope" value="Eukaryota"/>
</dbReference>
<reference evidence="10" key="2">
    <citation type="submission" date="2025-08" db="UniProtKB">
        <authorList>
            <consortium name="Ensembl"/>
        </authorList>
    </citation>
    <scope>IDENTIFICATION</scope>
</reference>
<dbReference type="PANTHER" id="PTHR37984:SF5">
    <property type="entry name" value="PROTEIN NYNRIN-LIKE"/>
    <property type="match status" value="1"/>
</dbReference>
<evidence type="ECO:0000256" key="6">
    <source>
        <dbReference type="ARBA" id="ARBA00022918"/>
    </source>
</evidence>
<dbReference type="Gene3D" id="1.10.340.70">
    <property type="match status" value="1"/>
</dbReference>
<keyword evidence="6" id="KW-0695">RNA-directed DNA polymerase</keyword>
<evidence type="ECO:0000313" key="11">
    <source>
        <dbReference type="Proteomes" id="UP000008672"/>
    </source>
</evidence>
<dbReference type="GO" id="GO:0016787">
    <property type="term" value="F:hydrolase activity"/>
    <property type="evidence" value="ECO:0007669"/>
    <property type="project" value="UniProtKB-KW"/>
</dbReference>
<evidence type="ECO:0000313" key="10">
    <source>
        <dbReference type="Ensembl" id="ENSLACP00000012703.1"/>
    </source>
</evidence>
<keyword evidence="2" id="KW-0548">Nucleotidyltransferase</keyword>
<dbReference type="InterPro" id="IPR043502">
    <property type="entry name" value="DNA/RNA_pol_sf"/>
</dbReference>
<proteinExistence type="predicted"/>
<name>H3AST2_LATCH</name>
<dbReference type="FunFam" id="3.10.20.370:FF:000001">
    <property type="entry name" value="Retrovirus-related Pol polyprotein from transposon 17.6-like protein"/>
    <property type="match status" value="1"/>
</dbReference>
<dbReference type="HOGENOM" id="CLU_000384_33_2_1"/>
<reference evidence="11" key="1">
    <citation type="submission" date="2011-08" db="EMBL/GenBank/DDBJ databases">
        <title>The draft genome of Latimeria chalumnae.</title>
        <authorList>
            <person name="Di Palma F."/>
            <person name="Alfoldi J."/>
            <person name="Johnson J."/>
            <person name="Berlin A."/>
            <person name="Gnerre S."/>
            <person name="Jaffe D."/>
            <person name="MacCallum I."/>
            <person name="Young S."/>
            <person name="Walker B.J."/>
            <person name="Lander E."/>
            <person name="Lindblad-Toh K."/>
        </authorList>
    </citation>
    <scope>NUCLEOTIDE SEQUENCE [LARGE SCALE GENOMIC DNA]</scope>
    <source>
        <strain evidence="11">Wild caught</strain>
    </source>
</reference>
<keyword evidence="4" id="KW-0255">Endonuclease</keyword>
<dbReference type="CDD" id="cd09274">
    <property type="entry name" value="RNase_HI_RT_Ty3"/>
    <property type="match status" value="1"/>
</dbReference>
<dbReference type="FunFam" id="3.30.70.270:FF:000020">
    <property type="entry name" value="Transposon Tf2-6 polyprotein-like Protein"/>
    <property type="match status" value="1"/>
</dbReference>
<dbReference type="GO" id="GO:0004519">
    <property type="term" value="F:endonuclease activity"/>
    <property type="evidence" value="ECO:0007669"/>
    <property type="project" value="UniProtKB-KW"/>
</dbReference>
<evidence type="ECO:0000256" key="2">
    <source>
        <dbReference type="ARBA" id="ARBA00022695"/>
    </source>
</evidence>
<dbReference type="Proteomes" id="UP000008672">
    <property type="component" value="Unassembled WGS sequence"/>
</dbReference>
<sequence length="353" mass="40747">NPDNVESITKFPTPTTAKAVRQFLGLTGFYHKFIQGYAKLAEPLVDLTRRDVPFKWTPACQAVFEHFEQQLTTNPILVFPDFNRPFAVHTDACDVGLGGALMQKDDEGNDWVIAYASRTLHQSERHFSATEKECLAVVWCLECFWPYLEGAKFKVFTDHNSLRWLMNRPDPTGRLARWCLRLQEFDFSVIHKPGCHNQVPDTLSRNPLQVPSTDRKELKEQQLADNNLLHLIEQLEAAGNSEGEDNSPYYLIDGVLYYKYTPDFCRLHPSRQFKLYAPSQLHNNLLHHFHDHPLAGHLGIAMTYPRLQQQVYWPGLHKDLKRYVQTCPTCQISKPSQRKLAGKMVPIQATYPW</sequence>
<dbReference type="FunFam" id="1.10.340.70:FF:000001">
    <property type="entry name" value="Retrovirus-related Pol polyprotein from transposon gypsy-like Protein"/>
    <property type="match status" value="1"/>
</dbReference>
<dbReference type="InterPro" id="IPR043128">
    <property type="entry name" value="Rev_trsase/Diguanyl_cyclase"/>
</dbReference>
<evidence type="ECO:0000256" key="7">
    <source>
        <dbReference type="ARBA" id="ARBA00039658"/>
    </source>
</evidence>
<dbReference type="Ensembl" id="ENSLACT00000012797.1">
    <property type="protein sequence ID" value="ENSLACP00000012703.1"/>
    <property type="gene ID" value="ENSLACG00000011190.1"/>
</dbReference>
<keyword evidence="11" id="KW-1185">Reference proteome</keyword>
<keyword evidence="1" id="KW-0808">Transferase</keyword>
<feature type="domain" description="Integrase zinc-binding" evidence="9">
    <location>
        <begin position="278"/>
        <end position="336"/>
    </location>
</feature>
<keyword evidence="5" id="KW-0378">Hydrolase</keyword>
<dbReference type="InterPro" id="IPR041588">
    <property type="entry name" value="Integrase_H2C2"/>
</dbReference>
<dbReference type="PANTHER" id="PTHR37984">
    <property type="entry name" value="PROTEIN CBG26694"/>
    <property type="match status" value="1"/>
</dbReference>
<accession>H3AST2</accession>
<protein>
    <recommendedName>
        <fullName evidence="7">Gypsy retrotransposon integrase-like protein 1</fullName>
    </recommendedName>
</protein>
<dbReference type="SUPFAM" id="SSF56672">
    <property type="entry name" value="DNA/RNA polymerases"/>
    <property type="match status" value="1"/>
</dbReference>
<dbReference type="GO" id="GO:0003964">
    <property type="term" value="F:RNA-directed DNA polymerase activity"/>
    <property type="evidence" value="ECO:0007669"/>
    <property type="project" value="UniProtKB-KW"/>
</dbReference>
<evidence type="ECO:0000256" key="4">
    <source>
        <dbReference type="ARBA" id="ARBA00022759"/>
    </source>
</evidence>